<dbReference type="InterPro" id="IPR000719">
    <property type="entry name" value="Prot_kinase_dom"/>
</dbReference>
<keyword evidence="2" id="KW-0808">Transferase</keyword>
<reference evidence="10" key="1">
    <citation type="submission" date="2018-09" db="EMBL/GenBank/DDBJ databases">
        <authorList>
            <person name="Livingstone P.G."/>
            <person name="Whitworth D.E."/>
        </authorList>
    </citation>
    <scope>NUCLEOTIDE SEQUENCE [LARGE SCALE GENOMIC DNA]</scope>
    <source>
        <strain evidence="10">CA043D</strain>
    </source>
</reference>
<evidence type="ECO:0000256" key="2">
    <source>
        <dbReference type="ARBA" id="ARBA00022679"/>
    </source>
</evidence>
<dbReference type="InterPro" id="IPR013229">
    <property type="entry name" value="PEGA"/>
</dbReference>
<feature type="domain" description="Protein kinase" evidence="8">
    <location>
        <begin position="5"/>
        <end position="275"/>
    </location>
</feature>
<keyword evidence="7" id="KW-0472">Membrane</keyword>
<evidence type="ECO:0000256" key="3">
    <source>
        <dbReference type="ARBA" id="ARBA00022741"/>
    </source>
</evidence>
<sequence>MTSRYRLLQPLATGGMAELFLGVAKGAEGFERTVAIKRVLPHLAREPDISSMFVSEARLAMLLQHQNIVTVHDVGESSEGLFLVMELVDGWDLGALMRAVTRQGLRIPPHLAVFIASQAQAGLQHAYRRQLGGQVLMTAHRDVSPSNLLVSREGEVKVSDFGIARLTGLSRTEPGAFKGKVPYAAPEVLRGEPATALSDQFSLGTLLAEMLAGQHPFGGSADPMAVAYSILNRAPASLPDVPASLATLVLRMLSRDPAARFPEPEDVSEALTRWLAQTGEPASSHALATFLRGVQLPLSVGEVARAALAEAPASTSTSFVMSAAPREGVDPGRIPSASGAASVTMAYGGRAGASPGAMASARGEPAAWKAPPAAVPVGAEEEEPWSPPVGGVSLSTSGEVVHTCALCGSALESPESPCESCTRGPSASAAPVDAATASEAPGQRSATGRNAASAPSGAPARPGGAEPMAARAASTRPQTNAPVSAPASTARVQGSAPASATASTARAQERAPASAASSASSRPQANAPAASSASSRPHANEPAMATQSISDVDESERMNRPNIRQAAQGDLELEERAPRPEGTTYEFEPVAAPRPRRRWGLAVALFGIAAVLAAGALYLWPRYEAQVLHALGAPTALLSIRSEPSGATVLVDGVEVGVTPLAMDNTYPSRSVTVQLKLRGYRAWTGSFMGGRKADVEAELRR</sequence>
<keyword evidence="3" id="KW-0547">Nucleotide-binding</keyword>
<accession>A0A3A8JPI3</accession>
<dbReference type="PANTHER" id="PTHR43671">
    <property type="entry name" value="SERINE/THREONINE-PROTEIN KINASE NEK"/>
    <property type="match status" value="1"/>
</dbReference>
<proteinExistence type="predicted"/>
<dbReference type="Gene3D" id="3.30.200.20">
    <property type="entry name" value="Phosphorylase Kinase, domain 1"/>
    <property type="match status" value="1"/>
</dbReference>
<evidence type="ECO:0000256" key="5">
    <source>
        <dbReference type="ARBA" id="ARBA00022840"/>
    </source>
</evidence>
<feature type="transmembrane region" description="Helical" evidence="7">
    <location>
        <begin position="599"/>
        <end position="620"/>
    </location>
</feature>
<evidence type="ECO:0000259" key="8">
    <source>
        <dbReference type="PROSITE" id="PS50011"/>
    </source>
</evidence>
<keyword evidence="7" id="KW-1133">Transmembrane helix</keyword>
<organism evidence="9 10">
    <name type="scientific">Corallococcus carmarthensis</name>
    <dbReference type="NCBI Taxonomy" id="2316728"/>
    <lineage>
        <taxon>Bacteria</taxon>
        <taxon>Pseudomonadati</taxon>
        <taxon>Myxococcota</taxon>
        <taxon>Myxococcia</taxon>
        <taxon>Myxococcales</taxon>
        <taxon>Cystobacterineae</taxon>
        <taxon>Myxococcaceae</taxon>
        <taxon>Corallococcus</taxon>
    </lineage>
</organism>
<dbReference type="InterPro" id="IPR050660">
    <property type="entry name" value="NEK_Ser/Thr_kinase"/>
</dbReference>
<evidence type="ECO:0000256" key="1">
    <source>
        <dbReference type="ARBA" id="ARBA00012513"/>
    </source>
</evidence>
<dbReference type="RefSeq" id="WP_120606866.1">
    <property type="nucleotide sequence ID" value="NZ_RAWE01000199.1"/>
</dbReference>
<dbReference type="GO" id="GO:0005524">
    <property type="term" value="F:ATP binding"/>
    <property type="evidence" value="ECO:0007669"/>
    <property type="project" value="UniProtKB-KW"/>
</dbReference>
<dbReference type="Pfam" id="PF08308">
    <property type="entry name" value="PEGA"/>
    <property type="match status" value="1"/>
</dbReference>
<keyword evidence="10" id="KW-1185">Reference proteome</keyword>
<dbReference type="AlphaFoldDB" id="A0A3A8JPI3"/>
<dbReference type="Gene3D" id="1.10.510.10">
    <property type="entry name" value="Transferase(Phosphotransferase) domain 1"/>
    <property type="match status" value="1"/>
</dbReference>
<evidence type="ECO:0000313" key="9">
    <source>
        <dbReference type="EMBL" id="RKG96816.1"/>
    </source>
</evidence>
<comment type="caution">
    <text evidence="9">The sequence shown here is derived from an EMBL/GenBank/DDBJ whole genome shotgun (WGS) entry which is preliminary data.</text>
</comment>
<feature type="compositionally biased region" description="Polar residues" evidence="6">
    <location>
        <begin position="475"/>
        <end position="492"/>
    </location>
</feature>
<dbReference type="Proteomes" id="UP000268313">
    <property type="component" value="Unassembled WGS sequence"/>
</dbReference>
<keyword evidence="5" id="KW-0067">ATP-binding</keyword>
<dbReference type="SUPFAM" id="SSF56112">
    <property type="entry name" value="Protein kinase-like (PK-like)"/>
    <property type="match status" value="1"/>
</dbReference>
<feature type="compositionally biased region" description="Low complexity" evidence="6">
    <location>
        <begin position="425"/>
        <end position="441"/>
    </location>
</feature>
<dbReference type="PROSITE" id="PS50011">
    <property type="entry name" value="PROTEIN_KINASE_DOM"/>
    <property type="match status" value="1"/>
</dbReference>
<evidence type="ECO:0000256" key="7">
    <source>
        <dbReference type="SAM" id="Phobius"/>
    </source>
</evidence>
<feature type="region of interest" description="Disordered" evidence="6">
    <location>
        <begin position="415"/>
        <end position="589"/>
    </location>
</feature>
<dbReference type="GO" id="GO:0004674">
    <property type="term" value="F:protein serine/threonine kinase activity"/>
    <property type="evidence" value="ECO:0007669"/>
    <property type="project" value="UniProtKB-EC"/>
</dbReference>
<evidence type="ECO:0000256" key="6">
    <source>
        <dbReference type="SAM" id="MobiDB-lite"/>
    </source>
</evidence>
<dbReference type="EMBL" id="RAWE01000199">
    <property type="protein sequence ID" value="RKG96816.1"/>
    <property type="molecule type" value="Genomic_DNA"/>
</dbReference>
<keyword evidence="4" id="KW-0418">Kinase</keyword>
<dbReference type="Pfam" id="PF00069">
    <property type="entry name" value="Pkinase"/>
    <property type="match status" value="1"/>
</dbReference>
<evidence type="ECO:0000313" key="10">
    <source>
        <dbReference type="Proteomes" id="UP000268313"/>
    </source>
</evidence>
<dbReference type="EC" id="2.7.11.1" evidence="1"/>
<gene>
    <name evidence="9" type="ORF">D7X32_34740</name>
</gene>
<dbReference type="CDD" id="cd14014">
    <property type="entry name" value="STKc_PknB_like"/>
    <property type="match status" value="1"/>
</dbReference>
<feature type="compositionally biased region" description="Low complexity" evidence="6">
    <location>
        <begin position="448"/>
        <end position="474"/>
    </location>
</feature>
<dbReference type="OrthoDB" id="9801841at2"/>
<feature type="compositionally biased region" description="Low complexity" evidence="6">
    <location>
        <begin position="495"/>
        <end position="537"/>
    </location>
</feature>
<protein>
    <recommendedName>
        <fullName evidence="1">non-specific serine/threonine protein kinase</fullName>
        <ecNumber evidence="1">2.7.11.1</ecNumber>
    </recommendedName>
</protein>
<dbReference type="PANTHER" id="PTHR43671:SF13">
    <property type="entry name" value="SERINE_THREONINE-PROTEIN KINASE NEK2"/>
    <property type="match status" value="1"/>
</dbReference>
<keyword evidence="7" id="KW-0812">Transmembrane</keyword>
<dbReference type="InterPro" id="IPR011009">
    <property type="entry name" value="Kinase-like_dom_sf"/>
</dbReference>
<evidence type="ECO:0000256" key="4">
    <source>
        <dbReference type="ARBA" id="ARBA00022777"/>
    </source>
</evidence>
<name>A0A3A8JPI3_9BACT</name>